<dbReference type="InterPro" id="IPR014284">
    <property type="entry name" value="RNA_pol_sigma-70_dom"/>
</dbReference>
<gene>
    <name evidence="8" type="ORF">M8542_49025</name>
</gene>
<dbReference type="Pfam" id="PF04542">
    <property type="entry name" value="Sigma70_r2"/>
    <property type="match status" value="1"/>
</dbReference>
<feature type="domain" description="RNA polymerase sigma factor 70 region 4 type 2" evidence="7">
    <location>
        <begin position="140"/>
        <end position="187"/>
    </location>
</feature>
<dbReference type="InterPro" id="IPR036388">
    <property type="entry name" value="WH-like_DNA-bd_sf"/>
</dbReference>
<feature type="region of interest" description="Disordered" evidence="5">
    <location>
        <begin position="108"/>
        <end position="136"/>
    </location>
</feature>
<dbReference type="SUPFAM" id="SSF88946">
    <property type="entry name" value="Sigma2 domain of RNA polymerase sigma factors"/>
    <property type="match status" value="1"/>
</dbReference>
<proteinExistence type="inferred from homology"/>
<feature type="region of interest" description="Disordered" evidence="5">
    <location>
        <begin position="1"/>
        <end position="21"/>
    </location>
</feature>
<evidence type="ECO:0000256" key="4">
    <source>
        <dbReference type="ARBA" id="ARBA00023163"/>
    </source>
</evidence>
<sequence length="198" mass="21326">MTTSPREHDASTARPSETSRRSAEELLGLVGRGDQAAFAELYDQLCAPMFGMVARMLDTSAQAEDVAHEAWLQIWQQAPRYAARHGSALTWMVSLTHRYAVDRVRADQPTAAAGRSPQTSEAVLDPIGGGSTATDQDTAVRHGLARLTGVQRQAILLAYYGGHTHREIAEVLPAPAGTVTTGLRDGLIHLREALVTTT</sequence>
<comment type="similarity">
    <text evidence="1">Belongs to the sigma-70 factor family. ECF subfamily.</text>
</comment>
<dbReference type="InterPro" id="IPR007627">
    <property type="entry name" value="RNA_pol_sigma70_r2"/>
</dbReference>
<dbReference type="NCBIfam" id="TIGR02937">
    <property type="entry name" value="sigma70-ECF"/>
    <property type="match status" value="1"/>
</dbReference>
<dbReference type="PANTHER" id="PTHR43133">
    <property type="entry name" value="RNA POLYMERASE ECF-TYPE SIGMA FACTO"/>
    <property type="match status" value="1"/>
</dbReference>
<protein>
    <submittedName>
        <fullName evidence="8">Sigma-70 family RNA polymerase sigma factor</fullName>
    </submittedName>
</protein>
<dbReference type="AlphaFoldDB" id="A0A9X2SR72"/>
<comment type="caution">
    <text evidence="8">The sequence shown here is derived from an EMBL/GenBank/DDBJ whole genome shotgun (WGS) entry which is preliminary data.</text>
</comment>
<evidence type="ECO:0000256" key="5">
    <source>
        <dbReference type="SAM" id="MobiDB-lite"/>
    </source>
</evidence>
<dbReference type="PANTHER" id="PTHR43133:SF66">
    <property type="entry name" value="ECF RNA POLYMERASE SIGMA FACTOR SIGK"/>
    <property type="match status" value="1"/>
</dbReference>
<keyword evidence="4" id="KW-0804">Transcription</keyword>
<accession>A0A9X2SR72</accession>
<evidence type="ECO:0000313" key="9">
    <source>
        <dbReference type="Proteomes" id="UP001144096"/>
    </source>
</evidence>
<evidence type="ECO:0000259" key="6">
    <source>
        <dbReference type="Pfam" id="PF04542"/>
    </source>
</evidence>
<dbReference type="InterPro" id="IPR013249">
    <property type="entry name" value="RNA_pol_sigma70_r4_t2"/>
</dbReference>
<dbReference type="RefSeq" id="WP_257927336.1">
    <property type="nucleotide sequence ID" value="NZ_JAMXQV010000055.1"/>
</dbReference>
<dbReference type="Gene3D" id="1.10.1740.10">
    <property type="match status" value="1"/>
</dbReference>
<dbReference type="GO" id="GO:0016987">
    <property type="term" value="F:sigma factor activity"/>
    <property type="evidence" value="ECO:0007669"/>
    <property type="project" value="UniProtKB-KW"/>
</dbReference>
<evidence type="ECO:0000256" key="1">
    <source>
        <dbReference type="ARBA" id="ARBA00010641"/>
    </source>
</evidence>
<dbReference type="SUPFAM" id="SSF88659">
    <property type="entry name" value="Sigma3 and sigma4 domains of RNA polymerase sigma factors"/>
    <property type="match status" value="1"/>
</dbReference>
<name>A0A9X2SR72_9PSEU</name>
<dbReference type="Proteomes" id="UP001144096">
    <property type="component" value="Unassembled WGS sequence"/>
</dbReference>
<dbReference type="GO" id="GO:0003677">
    <property type="term" value="F:DNA binding"/>
    <property type="evidence" value="ECO:0007669"/>
    <property type="project" value="InterPro"/>
</dbReference>
<evidence type="ECO:0000256" key="2">
    <source>
        <dbReference type="ARBA" id="ARBA00023015"/>
    </source>
</evidence>
<dbReference type="Gene3D" id="1.10.10.10">
    <property type="entry name" value="Winged helix-like DNA-binding domain superfamily/Winged helix DNA-binding domain"/>
    <property type="match status" value="1"/>
</dbReference>
<keyword evidence="2" id="KW-0805">Transcription regulation</keyword>
<dbReference type="InterPro" id="IPR039425">
    <property type="entry name" value="RNA_pol_sigma-70-like"/>
</dbReference>
<evidence type="ECO:0000313" key="8">
    <source>
        <dbReference type="EMBL" id="MCR6490763.1"/>
    </source>
</evidence>
<keyword evidence="9" id="KW-1185">Reference proteome</keyword>
<dbReference type="InterPro" id="IPR013324">
    <property type="entry name" value="RNA_pol_sigma_r3/r4-like"/>
</dbReference>
<evidence type="ECO:0000259" key="7">
    <source>
        <dbReference type="Pfam" id="PF08281"/>
    </source>
</evidence>
<feature type="domain" description="RNA polymerase sigma-70 region 2" evidence="6">
    <location>
        <begin position="48"/>
        <end position="108"/>
    </location>
</feature>
<dbReference type="EMBL" id="JAMXQV010000055">
    <property type="protein sequence ID" value="MCR6490763.1"/>
    <property type="molecule type" value="Genomic_DNA"/>
</dbReference>
<dbReference type="GO" id="GO:0006352">
    <property type="term" value="P:DNA-templated transcription initiation"/>
    <property type="evidence" value="ECO:0007669"/>
    <property type="project" value="InterPro"/>
</dbReference>
<reference evidence="8" key="1">
    <citation type="submission" date="2022-06" db="EMBL/GenBank/DDBJ databases">
        <title>Amycolatopsis iheyaensis sp. nov., a new species of the genus Amycolatopsis isolated from soil in Iheya island, Japan.</title>
        <authorList>
            <person name="Ngamcharungchit C."/>
            <person name="Kanto H."/>
            <person name="Take A."/>
            <person name="Intra B."/>
            <person name="Matsumoto A."/>
            <person name="Panbangred W."/>
            <person name="Inahashi Y."/>
        </authorList>
    </citation>
    <scope>NUCLEOTIDE SEQUENCE</scope>
    <source>
        <strain evidence="8">OK19-0408</strain>
    </source>
</reference>
<keyword evidence="3" id="KW-0731">Sigma factor</keyword>
<dbReference type="InterPro" id="IPR013325">
    <property type="entry name" value="RNA_pol_sigma_r2"/>
</dbReference>
<organism evidence="8 9">
    <name type="scientific">Amycolatopsis iheyensis</name>
    <dbReference type="NCBI Taxonomy" id="2945988"/>
    <lineage>
        <taxon>Bacteria</taxon>
        <taxon>Bacillati</taxon>
        <taxon>Actinomycetota</taxon>
        <taxon>Actinomycetes</taxon>
        <taxon>Pseudonocardiales</taxon>
        <taxon>Pseudonocardiaceae</taxon>
        <taxon>Amycolatopsis</taxon>
    </lineage>
</organism>
<evidence type="ECO:0000256" key="3">
    <source>
        <dbReference type="ARBA" id="ARBA00023082"/>
    </source>
</evidence>
<dbReference type="Pfam" id="PF08281">
    <property type="entry name" value="Sigma70_r4_2"/>
    <property type="match status" value="1"/>
</dbReference>